<dbReference type="NCBIfam" id="NF005293">
    <property type="entry name" value="PRK06816.1"/>
    <property type="match status" value="1"/>
</dbReference>
<protein>
    <submittedName>
        <fullName evidence="4">3-oxoacyl-[acyl-carrier-protein] synthase-3</fullName>
    </submittedName>
</protein>
<evidence type="ECO:0000313" key="5">
    <source>
        <dbReference type="Proteomes" id="UP000198870"/>
    </source>
</evidence>
<dbReference type="OrthoDB" id="2514738at2"/>
<evidence type="ECO:0000256" key="2">
    <source>
        <dbReference type="ARBA" id="ARBA00023315"/>
    </source>
</evidence>
<dbReference type="GO" id="GO:0044550">
    <property type="term" value="P:secondary metabolite biosynthetic process"/>
    <property type="evidence" value="ECO:0007669"/>
    <property type="project" value="TreeGrafter"/>
</dbReference>
<gene>
    <name evidence="4" type="ORF">SAMN05216233_102303</name>
</gene>
<dbReference type="GO" id="GO:0016746">
    <property type="term" value="F:acyltransferase activity"/>
    <property type="evidence" value="ECO:0007669"/>
    <property type="project" value="UniProtKB-KW"/>
</dbReference>
<sequence>MKDVYINDIAVALPGEPVGNDEMESVLGMINETPSKIRNKILKHNGIETRYYAVNKDTGEMTHTNAELTAQAIKGLEPYSGFSASDIECLCCGSTVPDVTAPGHGLMVHGELKSKPCEVISTAGICLSGISALKFGYMNVASGFSKNAVTTGSEIASSILRSSFFKHKETNGNKDIDKNPELIFDAEFLRWMLSDAAGAVYMSNEQNAGGLSLKVDWIDHVSFASDYDTCMYSGGRKNKEGKMVGFRQTGSLEEAVENDFFALKQDTRLLGDNIVNMAVHRHLKVVVEKKGLKADEIDWFLPHFSSHFFKEPLYKGMKEIGFHVPYEKWFTNLSTKGNTGSASIYVMLEELFKSGNLKKGQKVLCFIPESGRFSNAYMLLDAV</sequence>
<evidence type="ECO:0000313" key="4">
    <source>
        <dbReference type="EMBL" id="SCX95979.1"/>
    </source>
</evidence>
<evidence type="ECO:0000256" key="1">
    <source>
        <dbReference type="ARBA" id="ARBA00022679"/>
    </source>
</evidence>
<organism evidence="4 5">
    <name type="scientific">Desulfoluna spongiiphila</name>
    <dbReference type="NCBI Taxonomy" id="419481"/>
    <lineage>
        <taxon>Bacteria</taxon>
        <taxon>Pseudomonadati</taxon>
        <taxon>Thermodesulfobacteriota</taxon>
        <taxon>Desulfobacteria</taxon>
        <taxon>Desulfobacterales</taxon>
        <taxon>Desulfolunaceae</taxon>
        <taxon>Desulfoluna</taxon>
    </lineage>
</organism>
<dbReference type="STRING" id="419481.SAMN05216233_102303"/>
<reference evidence="4 5" key="1">
    <citation type="submission" date="2016-10" db="EMBL/GenBank/DDBJ databases">
        <authorList>
            <person name="de Groot N.N."/>
        </authorList>
    </citation>
    <scope>NUCLEOTIDE SEQUENCE [LARGE SCALE GENOMIC DNA]</scope>
    <source>
        <strain evidence="4 5">AA1</strain>
    </source>
</reference>
<dbReference type="Pfam" id="PF08541">
    <property type="entry name" value="ACP_syn_III_C"/>
    <property type="match status" value="1"/>
</dbReference>
<evidence type="ECO:0000259" key="3">
    <source>
        <dbReference type="Pfam" id="PF08541"/>
    </source>
</evidence>
<keyword evidence="2" id="KW-0012">Acyltransferase</keyword>
<dbReference type="InterPro" id="IPR016039">
    <property type="entry name" value="Thiolase-like"/>
</dbReference>
<dbReference type="PANTHER" id="PTHR34069">
    <property type="entry name" value="3-OXOACYL-[ACYL-CARRIER-PROTEIN] SYNTHASE 3"/>
    <property type="match status" value="1"/>
</dbReference>
<dbReference type="AlphaFoldDB" id="A0A1G5C0G6"/>
<feature type="domain" description="Beta-ketoacyl-[acyl-carrier-protein] synthase III C-terminal" evidence="3">
    <location>
        <begin position="288"/>
        <end position="365"/>
    </location>
</feature>
<keyword evidence="1" id="KW-0808">Transferase</keyword>
<proteinExistence type="predicted"/>
<keyword evidence="5" id="KW-1185">Reference proteome</keyword>
<dbReference type="SUPFAM" id="SSF53901">
    <property type="entry name" value="Thiolase-like"/>
    <property type="match status" value="1"/>
</dbReference>
<dbReference type="CDD" id="cd00827">
    <property type="entry name" value="init_cond_enzymes"/>
    <property type="match status" value="1"/>
</dbReference>
<dbReference type="Proteomes" id="UP000198870">
    <property type="component" value="Unassembled WGS sequence"/>
</dbReference>
<dbReference type="RefSeq" id="WP_092208747.1">
    <property type="nucleotide sequence ID" value="NZ_FMUX01000002.1"/>
</dbReference>
<dbReference type="InterPro" id="IPR013747">
    <property type="entry name" value="ACP_syn_III_C"/>
</dbReference>
<accession>A0A1G5C0G6</accession>
<dbReference type="PANTHER" id="PTHR34069:SF3">
    <property type="entry name" value="ACYL-COA:ACYL-COA ALKYLTRANSFERASE"/>
    <property type="match status" value="1"/>
</dbReference>
<dbReference type="EMBL" id="FMUX01000002">
    <property type="protein sequence ID" value="SCX95979.1"/>
    <property type="molecule type" value="Genomic_DNA"/>
</dbReference>
<name>A0A1G5C0G6_9BACT</name>
<dbReference type="Gene3D" id="3.40.47.10">
    <property type="match status" value="2"/>
</dbReference>